<keyword evidence="1" id="KW-0472">Membrane</keyword>
<protein>
    <submittedName>
        <fullName evidence="2">Uncharacterized protein</fullName>
    </submittedName>
</protein>
<dbReference type="Proteomes" id="UP001237642">
    <property type="component" value="Unassembled WGS sequence"/>
</dbReference>
<dbReference type="AlphaFoldDB" id="A0AAD8IXT7"/>
<dbReference type="EMBL" id="JAUIZM010000003">
    <property type="protein sequence ID" value="KAK1393606.1"/>
    <property type="molecule type" value="Genomic_DNA"/>
</dbReference>
<reference evidence="2" key="1">
    <citation type="submission" date="2023-02" db="EMBL/GenBank/DDBJ databases">
        <title>Genome of toxic invasive species Heracleum sosnowskyi carries increased number of genes despite the absence of recent whole-genome duplications.</title>
        <authorList>
            <person name="Schelkunov M."/>
            <person name="Shtratnikova V."/>
            <person name="Makarenko M."/>
            <person name="Klepikova A."/>
            <person name="Omelchenko D."/>
            <person name="Novikova G."/>
            <person name="Obukhova E."/>
            <person name="Bogdanov V."/>
            <person name="Penin A."/>
            <person name="Logacheva M."/>
        </authorList>
    </citation>
    <scope>NUCLEOTIDE SEQUENCE</scope>
    <source>
        <strain evidence="2">Hsosn_3</strain>
        <tissue evidence="2">Leaf</tissue>
    </source>
</reference>
<evidence type="ECO:0000313" key="3">
    <source>
        <dbReference type="Proteomes" id="UP001237642"/>
    </source>
</evidence>
<sequence length="190" mass="21195">MAWVSSQWPLTDNLLKNAASNFSEIHDGLVYGFDVAWPYLHCLKCDKSGASHCFVGSNDEPRIWICEYSCNLHQLNSFNISVSCLRMNLDGLVEAFIGNKRLIGQIIGSFFAARYLFGIPFLLAMLMPVFPGVFTSPEYASSPNKGISLFPTDANDSFCTTEVQQGMQQVSESWHVELVNSLPTDKLIKL</sequence>
<keyword evidence="3" id="KW-1185">Reference proteome</keyword>
<comment type="caution">
    <text evidence="2">The sequence shown here is derived from an EMBL/GenBank/DDBJ whole genome shotgun (WGS) entry which is preliminary data.</text>
</comment>
<proteinExistence type="predicted"/>
<keyword evidence="1" id="KW-1133">Transmembrane helix</keyword>
<keyword evidence="1" id="KW-0812">Transmembrane</keyword>
<evidence type="ECO:0000256" key="1">
    <source>
        <dbReference type="SAM" id="Phobius"/>
    </source>
</evidence>
<accession>A0AAD8IXT7</accession>
<reference evidence="2" key="2">
    <citation type="submission" date="2023-05" db="EMBL/GenBank/DDBJ databases">
        <authorList>
            <person name="Schelkunov M.I."/>
        </authorList>
    </citation>
    <scope>NUCLEOTIDE SEQUENCE</scope>
    <source>
        <strain evidence="2">Hsosn_3</strain>
        <tissue evidence="2">Leaf</tissue>
    </source>
</reference>
<feature type="transmembrane region" description="Helical" evidence="1">
    <location>
        <begin position="115"/>
        <end position="134"/>
    </location>
</feature>
<gene>
    <name evidence="2" type="ORF">POM88_012662</name>
</gene>
<organism evidence="2 3">
    <name type="scientific">Heracleum sosnowskyi</name>
    <dbReference type="NCBI Taxonomy" id="360622"/>
    <lineage>
        <taxon>Eukaryota</taxon>
        <taxon>Viridiplantae</taxon>
        <taxon>Streptophyta</taxon>
        <taxon>Embryophyta</taxon>
        <taxon>Tracheophyta</taxon>
        <taxon>Spermatophyta</taxon>
        <taxon>Magnoliopsida</taxon>
        <taxon>eudicotyledons</taxon>
        <taxon>Gunneridae</taxon>
        <taxon>Pentapetalae</taxon>
        <taxon>asterids</taxon>
        <taxon>campanulids</taxon>
        <taxon>Apiales</taxon>
        <taxon>Apiaceae</taxon>
        <taxon>Apioideae</taxon>
        <taxon>apioid superclade</taxon>
        <taxon>Tordylieae</taxon>
        <taxon>Tordyliinae</taxon>
        <taxon>Heracleum</taxon>
    </lineage>
</organism>
<evidence type="ECO:0000313" key="2">
    <source>
        <dbReference type="EMBL" id="KAK1393606.1"/>
    </source>
</evidence>
<name>A0AAD8IXT7_9APIA</name>